<dbReference type="EMBL" id="CAJVQB010003868">
    <property type="protein sequence ID" value="CAG8620187.1"/>
    <property type="molecule type" value="Genomic_DNA"/>
</dbReference>
<keyword evidence="2" id="KW-1185">Reference proteome</keyword>
<reference evidence="1 2" key="1">
    <citation type="submission" date="2021-06" db="EMBL/GenBank/DDBJ databases">
        <authorList>
            <person name="Kallberg Y."/>
            <person name="Tangrot J."/>
            <person name="Rosling A."/>
        </authorList>
    </citation>
    <scope>NUCLEOTIDE SEQUENCE [LARGE SCALE GENOMIC DNA]</scope>
    <source>
        <strain evidence="1 2">120-4 pot B 10/14</strain>
    </source>
</reference>
<protein>
    <submittedName>
        <fullName evidence="1">15111_t:CDS:1</fullName>
    </submittedName>
</protein>
<comment type="caution">
    <text evidence="1">The sequence shown here is derived from an EMBL/GenBank/DDBJ whole genome shotgun (WGS) entry which is preliminary data.</text>
</comment>
<sequence length="89" mass="10698">MQIDPISTTKNENSDKILDTLKDQSEIRKLFRDKIALKAKLKEYYYFDHIPPQYFDLPEHECREPLTLVLQELPQNLYHLFPIDLMLSF</sequence>
<evidence type="ECO:0000313" key="2">
    <source>
        <dbReference type="Proteomes" id="UP000789901"/>
    </source>
</evidence>
<evidence type="ECO:0000313" key="1">
    <source>
        <dbReference type="EMBL" id="CAG8620187.1"/>
    </source>
</evidence>
<proteinExistence type="predicted"/>
<gene>
    <name evidence="1" type="ORF">GMARGA_LOCUS7800</name>
</gene>
<dbReference type="Proteomes" id="UP000789901">
    <property type="component" value="Unassembled WGS sequence"/>
</dbReference>
<accession>A0ABN7UKL1</accession>
<organism evidence="1 2">
    <name type="scientific">Gigaspora margarita</name>
    <dbReference type="NCBI Taxonomy" id="4874"/>
    <lineage>
        <taxon>Eukaryota</taxon>
        <taxon>Fungi</taxon>
        <taxon>Fungi incertae sedis</taxon>
        <taxon>Mucoromycota</taxon>
        <taxon>Glomeromycotina</taxon>
        <taxon>Glomeromycetes</taxon>
        <taxon>Diversisporales</taxon>
        <taxon>Gigasporaceae</taxon>
        <taxon>Gigaspora</taxon>
    </lineage>
</organism>
<name>A0ABN7UKL1_GIGMA</name>